<evidence type="ECO:0000256" key="1">
    <source>
        <dbReference type="ARBA" id="ARBA00010617"/>
    </source>
</evidence>
<proteinExistence type="inferred from homology"/>
<keyword evidence="2" id="KW-0560">Oxidoreductase</keyword>
<dbReference type="EMBL" id="CP113836">
    <property type="protein sequence ID" value="WAL67886.1"/>
    <property type="molecule type" value="Genomic_DNA"/>
</dbReference>
<dbReference type="RefSeq" id="WP_268757981.1">
    <property type="nucleotide sequence ID" value="NZ_CP113836.1"/>
</dbReference>
<dbReference type="Gene3D" id="1.10.630.10">
    <property type="entry name" value="Cytochrome P450"/>
    <property type="match status" value="1"/>
</dbReference>
<keyword evidence="2" id="KW-0349">Heme</keyword>
<dbReference type="InterPro" id="IPR017972">
    <property type="entry name" value="Cyt_P450_CS"/>
</dbReference>
<dbReference type="PRINTS" id="PR00359">
    <property type="entry name" value="BP450"/>
</dbReference>
<dbReference type="Proteomes" id="UP001163203">
    <property type="component" value="Chromosome"/>
</dbReference>
<sequence length="409" mass="45379">MTIAHEAPDILSPEFAENPYAAYRIMREHAPLLWHEPMQKFIISRYDDVVRACKDPAFTTDNYVWQLEPAHGGRTIVQMSGREHSVRRALVAPAFRGTELQQKFLPVIERNARDLIDRFRDAGRADLVWDFARHFPINVIVDMLGLDKSDHVRFQRWYTAVIEFLGNLSQDPEVNEAGVRAGEEMAAYMIPIIQRRRREPGDDLLSTLCAAEVEGTQMSDQDIKAFVSLLLAAGGETTDKAVASLFKNLLAHPDQLAAVREDRTLIDRAFAETLRYSPPVHMVMRELAEDVELSGGVVPAGSTVICLLAAANRDPDHFADPDSFDIFRDDLPTGTAFSAAAEHLSFSLGRHFCVGALLARTEVEVGTNLLLDAMPDLELDEGANPVEQGVFTRGPASLPVRFSAARTSG</sequence>
<dbReference type="SUPFAM" id="SSF48264">
    <property type="entry name" value="Cytochrome P450"/>
    <property type="match status" value="1"/>
</dbReference>
<organism evidence="3 4">
    <name type="scientific">Amycolatopsis cynarae</name>
    <dbReference type="NCBI Taxonomy" id="2995223"/>
    <lineage>
        <taxon>Bacteria</taxon>
        <taxon>Bacillati</taxon>
        <taxon>Actinomycetota</taxon>
        <taxon>Actinomycetes</taxon>
        <taxon>Pseudonocardiales</taxon>
        <taxon>Pseudonocardiaceae</taxon>
        <taxon>Amycolatopsis</taxon>
    </lineage>
</organism>
<dbReference type="InterPro" id="IPR036396">
    <property type="entry name" value="Cyt_P450_sf"/>
</dbReference>
<dbReference type="PANTHER" id="PTHR46696:SF3">
    <property type="entry name" value="PULCHERRIMINIC ACID SYNTHASE"/>
    <property type="match status" value="1"/>
</dbReference>
<dbReference type="Pfam" id="PF00067">
    <property type="entry name" value="p450"/>
    <property type="match status" value="1"/>
</dbReference>
<accession>A0ABY7B6B8</accession>
<keyword evidence="4" id="KW-1185">Reference proteome</keyword>
<dbReference type="InterPro" id="IPR001128">
    <property type="entry name" value="Cyt_P450"/>
</dbReference>
<evidence type="ECO:0000313" key="4">
    <source>
        <dbReference type="Proteomes" id="UP001163203"/>
    </source>
</evidence>
<evidence type="ECO:0000256" key="2">
    <source>
        <dbReference type="RuleBase" id="RU000461"/>
    </source>
</evidence>
<evidence type="ECO:0000313" key="3">
    <source>
        <dbReference type="EMBL" id="WAL67886.1"/>
    </source>
</evidence>
<keyword evidence="2" id="KW-0503">Monooxygenase</keyword>
<keyword evidence="2" id="KW-0408">Iron</keyword>
<reference evidence="3" key="1">
    <citation type="submission" date="2022-11" db="EMBL/GenBank/DDBJ databases">
        <authorList>
            <person name="Mo P."/>
        </authorList>
    </citation>
    <scope>NUCLEOTIDE SEQUENCE</scope>
    <source>
        <strain evidence="3">HUAS 11-8</strain>
    </source>
</reference>
<dbReference type="PROSITE" id="PS00086">
    <property type="entry name" value="CYTOCHROME_P450"/>
    <property type="match status" value="1"/>
</dbReference>
<protein>
    <submittedName>
        <fullName evidence="3">Cytochrome P450</fullName>
    </submittedName>
</protein>
<name>A0ABY7B6B8_9PSEU</name>
<dbReference type="PANTHER" id="PTHR46696">
    <property type="entry name" value="P450, PUTATIVE (EUROFUNG)-RELATED"/>
    <property type="match status" value="1"/>
</dbReference>
<gene>
    <name evidence="3" type="ORF">ORV05_08980</name>
</gene>
<keyword evidence="2" id="KW-0479">Metal-binding</keyword>
<comment type="similarity">
    <text evidence="1 2">Belongs to the cytochrome P450 family.</text>
</comment>
<dbReference type="InterPro" id="IPR002397">
    <property type="entry name" value="Cyt_P450_B"/>
</dbReference>